<dbReference type="Proteomes" id="UP000198748">
    <property type="component" value="Unassembled WGS sequence"/>
</dbReference>
<keyword evidence="3" id="KW-1185">Reference proteome</keyword>
<evidence type="ECO:0000313" key="2">
    <source>
        <dbReference type="EMBL" id="SDD85402.1"/>
    </source>
</evidence>
<evidence type="ECO:0000313" key="3">
    <source>
        <dbReference type="Proteomes" id="UP000198748"/>
    </source>
</evidence>
<accession>A0A1G6Y548</accession>
<name>A0A1G6Y548_9BACT</name>
<dbReference type="EMBL" id="FNAN01000002">
    <property type="protein sequence ID" value="SDD85402.1"/>
    <property type="molecule type" value="Genomic_DNA"/>
</dbReference>
<proteinExistence type="predicted"/>
<reference evidence="3" key="1">
    <citation type="submission" date="2016-10" db="EMBL/GenBank/DDBJ databases">
        <authorList>
            <person name="Varghese N."/>
            <person name="Submissions S."/>
        </authorList>
    </citation>
    <scope>NUCLEOTIDE SEQUENCE [LARGE SCALE GENOMIC DNA]</scope>
    <source>
        <strain evidence="3">DSM 25329</strain>
    </source>
</reference>
<sequence>MADGSKSSKISEKPAAIAYIKGYNHNTSKGVNADLANWQVFAHIFKGASIYE</sequence>
<dbReference type="AlphaFoldDB" id="A0A1G6Y548"/>
<organism evidence="2 3">
    <name type="scientific">Dyadobacter soli</name>
    <dbReference type="NCBI Taxonomy" id="659014"/>
    <lineage>
        <taxon>Bacteria</taxon>
        <taxon>Pseudomonadati</taxon>
        <taxon>Bacteroidota</taxon>
        <taxon>Cytophagia</taxon>
        <taxon>Cytophagales</taxon>
        <taxon>Spirosomataceae</taxon>
        <taxon>Dyadobacter</taxon>
    </lineage>
</organism>
<dbReference type="InterPro" id="IPR056077">
    <property type="entry name" value="DUF7660"/>
</dbReference>
<feature type="domain" description="DUF7660" evidence="1">
    <location>
        <begin position="19"/>
        <end position="52"/>
    </location>
</feature>
<dbReference type="Pfam" id="PF24693">
    <property type="entry name" value="DUF7660"/>
    <property type="match status" value="1"/>
</dbReference>
<evidence type="ECO:0000259" key="1">
    <source>
        <dbReference type="Pfam" id="PF24693"/>
    </source>
</evidence>
<protein>
    <recommendedName>
        <fullName evidence="1">DUF7660 domain-containing protein</fullName>
    </recommendedName>
</protein>
<gene>
    <name evidence="2" type="ORF">SAMN04487996_102349</name>
</gene>
<dbReference type="STRING" id="659014.SAMN04487996_102349"/>